<dbReference type="HOGENOM" id="CLU_536951_0_0_1"/>
<sequence length="508" mass="59184">MITDQKVIQIKNIFLKYFDEELANIITNFLINNDEYTYINYLGSQSNNSHLFTSAKKTTNQKVVLQFLQKDIYQKLNIQQTIQEFQLKIELEQIIMFEYSYKQCNFILSKIPENIFGTQYCPSDNFNYKEVQNLTIYLMSSTSSNNLIYNALQKFDNLLILSLKQRNLQIMGNSLEKLGNSVSKLANLRHLHINLSQIKDCATLLPKFCDSIKQNKYLSLLEMNLTQTNMNSSTIQKISKHFIEYQSLSFLMLNIIQNDIKKEGIKGLCQNLAKCKNLALIYFYLSYENLVDLGQEFRNNQTIQELFVQADVSQSCALFQDQYSLKNQAITSKLSQFLNLKSFSFCQMKFLSDLEFNSFANGLSKCISLNILNLHFMNSKISTQGKMLLAKSISQLANLQSLFLNFNNTDLNDLELKYLIQQISNCKILHNLKLDVSNSQIRESHIIGKYIHLLENLQTFELIWIFADQQTLNKIQQQSQKSKRLTNISIINYINDRVKQYKYFQLAV</sequence>
<dbReference type="Proteomes" id="UP000009168">
    <property type="component" value="Unassembled WGS sequence"/>
</dbReference>
<name>I7LVG8_TETTS</name>
<dbReference type="RefSeq" id="XP_001018447.2">
    <property type="nucleotide sequence ID" value="XM_001018447.3"/>
</dbReference>
<proteinExistence type="predicted"/>
<organism evidence="1 2">
    <name type="scientific">Tetrahymena thermophila (strain SB210)</name>
    <dbReference type="NCBI Taxonomy" id="312017"/>
    <lineage>
        <taxon>Eukaryota</taxon>
        <taxon>Sar</taxon>
        <taxon>Alveolata</taxon>
        <taxon>Ciliophora</taxon>
        <taxon>Intramacronucleata</taxon>
        <taxon>Oligohymenophorea</taxon>
        <taxon>Hymenostomatida</taxon>
        <taxon>Tetrahymenina</taxon>
        <taxon>Tetrahymenidae</taxon>
        <taxon>Tetrahymena</taxon>
    </lineage>
</organism>
<gene>
    <name evidence="1" type="ORF">TTHERM_00344020</name>
</gene>
<dbReference type="EMBL" id="GG662654">
    <property type="protein sequence ID" value="EAR98202.2"/>
    <property type="molecule type" value="Genomic_DNA"/>
</dbReference>
<dbReference type="AlphaFoldDB" id="I7LVG8"/>
<dbReference type="Gene3D" id="3.80.10.10">
    <property type="entry name" value="Ribonuclease Inhibitor"/>
    <property type="match status" value="2"/>
</dbReference>
<evidence type="ECO:0000313" key="1">
    <source>
        <dbReference type="EMBL" id="EAR98202.2"/>
    </source>
</evidence>
<evidence type="ECO:0008006" key="3">
    <source>
        <dbReference type="Google" id="ProtNLM"/>
    </source>
</evidence>
<dbReference type="GeneID" id="7842071"/>
<keyword evidence="2" id="KW-1185">Reference proteome</keyword>
<dbReference type="SUPFAM" id="SSF52047">
    <property type="entry name" value="RNI-like"/>
    <property type="match status" value="1"/>
</dbReference>
<evidence type="ECO:0000313" key="2">
    <source>
        <dbReference type="Proteomes" id="UP000009168"/>
    </source>
</evidence>
<dbReference type="InterPro" id="IPR032675">
    <property type="entry name" value="LRR_dom_sf"/>
</dbReference>
<accession>I7LVG8</accession>
<reference evidence="2" key="1">
    <citation type="journal article" date="2006" name="PLoS Biol.">
        <title>Macronuclear genome sequence of the ciliate Tetrahymena thermophila, a model eukaryote.</title>
        <authorList>
            <person name="Eisen J.A."/>
            <person name="Coyne R.S."/>
            <person name="Wu M."/>
            <person name="Wu D."/>
            <person name="Thiagarajan M."/>
            <person name="Wortman J.R."/>
            <person name="Badger J.H."/>
            <person name="Ren Q."/>
            <person name="Amedeo P."/>
            <person name="Jones K.M."/>
            <person name="Tallon L.J."/>
            <person name="Delcher A.L."/>
            <person name="Salzberg S.L."/>
            <person name="Silva J.C."/>
            <person name="Haas B.J."/>
            <person name="Majoros W.H."/>
            <person name="Farzad M."/>
            <person name="Carlton J.M."/>
            <person name="Smith R.K. Jr."/>
            <person name="Garg J."/>
            <person name="Pearlman R.E."/>
            <person name="Karrer K.M."/>
            <person name="Sun L."/>
            <person name="Manning G."/>
            <person name="Elde N.C."/>
            <person name="Turkewitz A.P."/>
            <person name="Asai D.J."/>
            <person name="Wilkes D.E."/>
            <person name="Wang Y."/>
            <person name="Cai H."/>
            <person name="Collins K."/>
            <person name="Stewart B.A."/>
            <person name="Lee S.R."/>
            <person name="Wilamowska K."/>
            <person name="Weinberg Z."/>
            <person name="Ruzzo W.L."/>
            <person name="Wloga D."/>
            <person name="Gaertig J."/>
            <person name="Frankel J."/>
            <person name="Tsao C.-C."/>
            <person name="Gorovsky M.A."/>
            <person name="Keeling P.J."/>
            <person name="Waller R.F."/>
            <person name="Patron N.J."/>
            <person name="Cherry J.M."/>
            <person name="Stover N.A."/>
            <person name="Krieger C.J."/>
            <person name="del Toro C."/>
            <person name="Ryder H.F."/>
            <person name="Williamson S.C."/>
            <person name="Barbeau R.A."/>
            <person name="Hamilton E.P."/>
            <person name="Orias E."/>
        </authorList>
    </citation>
    <scope>NUCLEOTIDE SEQUENCE [LARGE SCALE GENOMIC DNA]</scope>
    <source>
        <strain evidence="2">SB210</strain>
    </source>
</reference>
<protein>
    <recommendedName>
        <fullName evidence="3">Kinase domain protein</fullName>
    </recommendedName>
</protein>
<dbReference type="InParanoid" id="I7LVG8"/>
<dbReference type="KEGG" id="tet:TTHERM_00344020"/>